<proteinExistence type="predicted"/>
<dbReference type="InterPro" id="IPR036097">
    <property type="entry name" value="HisK_dim/P_sf"/>
</dbReference>
<dbReference type="EMBL" id="JAGSPJ010000002">
    <property type="protein sequence ID" value="MBR7799382.1"/>
    <property type="molecule type" value="Genomic_DNA"/>
</dbReference>
<dbReference type="InterPro" id="IPR050980">
    <property type="entry name" value="2C_sensor_his_kinase"/>
</dbReference>
<gene>
    <name evidence="13" type="ORF">KDM90_05155</name>
</gene>
<dbReference type="Gene3D" id="3.30.565.10">
    <property type="entry name" value="Histidine kinase-like ATPase, C-terminal domain"/>
    <property type="match status" value="1"/>
</dbReference>
<dbReference type="RefSeq" id="WP_212674545.1">
    <property type="nucleotide sequence ID" value="NZ_JAGSPJ010000002.1"/>
</dbReference>
<dbReference type="CDD" id="cd00082">
    <property type="entry name" value="HisKA"/>
    <property type="match status" value="1"/>
</dbReference>
<keyword evidence="14" id="KW-1185">Reference proteome</keyword>
<accession>A0A941IEG7</accession>
<evidence type="ECO:0000256" key="1">
    <source>
        <dbReference type="ARBA" id="ARBA00000085"/>
    </source>
</evidence>
<dbReference type="InterPro" id="IPR005467">
    <property type="entry name" value="His_kinase_dom"/>
</dbReference>
<dbReference type="InterPro" id="IPR004358">
    <property type="entry name" value="Sig_transdc_His_kin-like_C"/>
</dbReference>
<feature type="domain" description="Histidine kinase" evidence="11">
    <location>
        <begin position="226"/>
        <end position="446"/>
    </location>
</feature>
<dbReference type="PROSITE" id="PS50885">
    <property type="entry name" value="HAMP"/>
    <property type="match status" value="1"/>
</dbReference>
<dbReference type="Pfam" id="PF00512">
    <property type="entry name" value="HisKA"/>
    <property type="match status" value="1"/>
</dbReference>
<dbReference type="PANTHER" id="PTHR44936:SF10">
    <property type="entry name" value="SENSOR PROTEIN RSTB"/>
    <property type="match status" value="1"/>
</dbReference>
<evidence type="ECO:0000256" key="4">
    <source>
        <dbReference type="ARBA" id="ARBA00022475"/>
    </source>
</evidence>
<keyword evidence="4" id="KW-1003">Cell membrane</keyword>
<dbReference type="SMART" id="SM00388">
    <property type="entry name" value="HisKA"/>
    <property type="match status" value="1"/>
</dbReference>
<dbReference type="PROSITE" id="PS50109">
    <property type="entry name" value="HIS_KIN"/>
    <property type="match status" value="1"/>
</dbReference>
<dbReference type="AlphaFoldDB" id="A0A941IEG7"/>
<comment type="catalytic activity">
    <reaction evidence="1">
        <text>ATP + protein L-histidine = ADP + protein N-phospho-L-histidine.</text>
        <dbReference type="EC" id="2.7.13.3"/>
    </reaction>
</comment>
<evidence type="ECO:0000256" key="6">
    <source>
        <dbReference type="ARBA" id="ARBA00022679"/>
    </source>
</evidence>
<feature type="domain" description="HAMP" evidence="12">
    <location>
        <begin position="166"/>
        <end position="218"/>
    </location>
</feature>
<comment type="subcellular location">
    <subcellularLocation>
        <location evidence="2">Cell membrane</location>
        <topology evidence="2">Multi-pass membrane protein</topology>
    </subcellularLocation>
</comment>
<keyword evidence="9" id="KW-0067">ATP-binding</keyword>
<evidence type="ECO:0000313" key="14">
    <source>
        <dbReference type="Proteomes" id="UP000678545"/>
    </source>
</evidence>
<keyword evidence="5" id="KW-0597">Phosphoprotein</keyword>
<reference evidence="13" key="1">
    <citation type="submission" date="2021-04" db="EMBL/GenBank/DDBJ databases">
        <title>novel species isolated from subtropical streams in China.</title>
        <authorList>
            <person name="Lu H."/>
        </authorList>
    </citation>
    <scope>NUCLEOTIDE SEQUENCE</scope>
    <source>
        <strain evidence="13">FT137W</strain>
    </source>
</reference>
<keyword evidence="7" id="KW-0547">Nucleotide-binding</keyword>
<evidence type="ECO:0000256" key="8">
    <source>
        <dbReference type="ARBA" id="ARBA00022777"/>
    </source>
</evidence>
<dbReference type="SMART" id="SM00387">
    <property type="entry name" value="HATPase_c"/>
    <property type="match status" value="1"/>
</dbReference>
<dbReference type="InterPro" id="IPR003660">
    <property type="entry name" value="HAMP_dom"/>
</dbReference>
<comment type="caution">
    <text evidence="13">The sequence shown here is derived from an EMBL/GenBank/DDBJ whole genome shotgun (WGS) entry which is preliminary data.</text>
</comment>
<dbReference type="Pfam" id="PF02518">
    <property type="entry name" value="HATPase_c"/>
    <property type="match status" value="1"/>
</dbReference>
<dbReference type="GO" id="GO:0000155">
    <property type="term" value="F:phosphorelay sensor kinase activity"/>
    <property type="evidence" value="ECO:0007669"/>
    <property type="project" value="InterPro"/>
</dbReference>
<keyword evidence="10" id="KW-1133">Transmembrane helix</keyword>
<name>A0A941IEG7_9BURK</name>
<dbReference type="Proteomes" id="UP000678545">
    <property type="component" value="Unassembled WGS sequence"/>
</dbReference>
<evidence type="ECO:0000256" key="10">
    <source>
        <dbReference type="SAM" id="Phobius"/>
    </source>
</evidence>
<sequence length="446" mass="50379">MNRLFLRFLFPVLLSIGFATALVYIVVISLFGDPIEKNAEHQAAPQIFLLEQYIDKAGTDEWLARLNKVREVSQVQFELIPMGIALEKMGRGQREKLLRGAIVMDAANKAFYRRVDLNGERYIGSEEDVLSVQNLPIDYWFNVQLEILRFVIIAFVLLIPIAYWSRAHWRDIQALSKVAADIGEGKLRARSNMAERASIYPLSEKINQMAGRIEELLSAQKSLLHSVSHELRTPIARLEFALEILQEQLISQGHHQQVTRIVAMQDDLGELNQLVAELLNMAKIDAQDAIQKEFISSDELMHLSVQQLPPIPDHIDLQIQNHSAHGLIYGDQRLLLRAIQNLLKNAMKYADQRVLLSLSNNTISVGQNKSTRYLIVVEDDGAGIPESEYDAIFEPFYRLDRSRDRATGGFGLGLSIVKQIIARHGGLVIVSRSSLGGARFEIQLPQ</sequence>
<keyword evidence="6" id="KW-0808">Transferase</keyword>
<dbReference type="GO" id="GO:0005524">
    <property type="term" value="F:ATP binding"/>
    <property type="evidence" value="ECO:0007669"/>
    <property type="project" value="UniProtKB-KW"/>
</dbReference>
<feature type="transmembrane region" description="Helical" evidence="10">
    <location>
        <begin position="147"/>
        <end position="165"/>
    </location>
</feature>
<dbReference type="GO" id="GO:0005886">
    <property type="term" value="C:plasma membrane"/>
    <property type="evidence" value="ECO:0007669"/>
    <property type="project" value="UniProtKB-SubCell"/>
</dbReference>
<keyword evidence="10" id="KW-0812">Transmembrane</keyword>
<evidence type="ECO:0000256" key="2">
    <source>
        <dbReference type="ARBA" id="ARBA00004651"/>
    </source>
</evidence>
<keyword evidence="8 13" id="KW-0418">Kinase</keyword>
<dbReference type="InterPro" id="IPR003661">
    <property type="entry name" value="HisK_dim/P_dom"/>
</dbReference>
<dbReference type="EC" id="2.7.13.3" evidence="3"/>
<evidence type="ECO:0000256" key="5">
    <source>
        <dbReference type="ARBA" id="ARBA00022553"/>
    </source>
</evidence>
<evidence type="ECO:0000256" key="7">
    <source>
        <dbReference type="ARBA" id="ARBA00022741"/>
    </source>
</evidence>
<feature type="transmembrane region" description="Helical" evidence="10">
    <location>
        <begin position="12"/>
        <end position="31"/>
    </location>
</feature>
<dbReference type="Gene3D" id="1.10.287.130">
    <property type="match status" value="1"/>
</dbReference>
<evidence type="ECO:0000259" key="11">
    <source>
        <dbReference type="PROSITE" id="PS50109"/>
    </source>
</evidence>
<organism evidence="13 14">
    <name type="scientific">Undibacterium fentianense</name>
    <dbReference type="NCBI Taxonomy" id="2828728"/>
    <lineage>
        <taxon>Bacteria</taxon>
        <taxon>Pseudomonadati</taxon>
        <taxon>Pseudomonadota</taxon>
        <taxon>Betaproteobacteria</taxon>
        <taxon>Burkholderiales</taxon>
        <taxon>Oxalobacteraceae</taxon>
        <taxon>Undibacterium</taxon>
    </lineage>
</organism>
<protein>
    <recommendedName>
        <fullName evidence="3">histidine kinase</fullName>
        <ecNumber evidence="3">2.7.13.3</ecNumber>
    </recommendedName>
</protein>
<dbReference type="InterPro" id="IPR003594">
    <property type="entry name" value="HATPase_dom"/>
</dbReference>
<dbReference type="SUPFAM" id="SSF47384">
    <property type="entry name" value="Homodimeric domain of signal transducing histidine kinase"/>
    <property type="match status" value="1"/>
</dbReference>
<dbReference type="InterPro" id="IPR036890">
    <property type="entry name" value="HATPase_C_sf"/>
</dbReference>
<evidence type="ECO:0000256" key="9">
    <source>
        <dbReference type="ARBA" id="ARBA00022840"/>
    </source>
</evidence>
<dbReference type="PRINTS" id="PR00344">
    <property type="entry name" value="BCTRLSENSOR"/>
</dbReference>
<evidence type="ECO:0000259" key="12">
    <source>
        <dbReference type="PROSITE" id="PS50885"/>
    </source>
</evidence>
<evidence type="ECO:0000256" key="3">
    <source>
        <dbReference type="ARBA" id="ARBA00012438"/>
    </source>
</evidence>
<evidence type="ECO:0000313" key="13">
    <source>
        <dbReference type="EMBL" id="MBR7799382.1"/>
    </source>
</evidence>
<keyword evidence="10" id="KW-0472">Membrane</keyword>
<dbReference type="SUPFAM" id="SSF55874">
    <property type="entry name" value="ATPase domain of HSP90 chaperone/DNA topoisomerase II/histidine kinase"/>
    <property type="match status" value="1"/>
</dbReference>
<dbReference type="PANTHER" id="PTHR44936">
    <property type="entry name" value="SENSOR PROTEIN CREC"/>
    <property type="match status" value="1"/>
</dbReference>